<dbReference type="InterPro" id="IPR033248">
    <property type="entry name" value="Transketolase_C"/>
</dbReference>
<dbReference type="FunFam" id="3.40.50.970:FF:000001">
    <property type="entry name" value="Pyruvate dehydrogenase E1 beta subunit"/>
    <property type="match status" value="1"/>
</dbReference>
<evidence type="ECO:0000259" key="2">
    <source>
        <dbReference type="SMART" id="SM00861"/>
    </source>
</evidence>
<evidence type="ECO:0000313" key="4">
    <source>
        <dbReference type="Proteomes" id="UP000199545"/>
    </source>
</evidence>
<dbReference type="InterPro" id="IPR009014">
    <property type="entry name" value="Transketo_C/PFOR_II"/>
</dbReference>
<dbReference type="SUPFAM" id="SSF52518">
    <property type="entry name" value="Thiamin diphosphate-binding fold (THDP-binding)"/>
    <property type="match status" value="1"/>
</dbReference>
<feature type="domain" description="Transketolase-like pyrimidine-binding" evidence="2">
    <location>
        <begin position="5"/>
        <end position="192"/>
    </location>
</feature>
<evidence type="ECO:0000313" key="3">
    <source>
        <dbReference type="EMBL" id="SFJ43577.1"/>
    </source>
</evidence>
<dbReference type="NCBIfam" id="NF006667">
    <property type="entry name" value="PRK09212.1"/>
    <property type="match status" value="1"/>
</dbReference>
<proteinExistence type="predicted"/>
<dbReference type="STRING" id="46223.SAMN05421852_109115"/>
<dbReference type="EMBL" id="FORR01000009">
    <property type="protein sequence ID" value="SFJ43577.1"/>
    <property type="molecule type" value="Genomic_DNA"/>
</dbReference>
<dbReference type="InterPro" id="IPR029061">
    <property type="entry name" value="THDP-binding"/>
</dbReference>
<keyword evidence="1" id="KW-0560">Oxidoreductase</keyword>
<dbReference type="FunFam" id="3.40.50.920:FF:000001">
    <property type="entry name" value="Pyruvate dehydrogenase E1 beta subunit"/>
    <property type="match status" value="1"/>
</dbReference>
<keyword evidence="3" id="KW-0670">Pyruvate</keyword>
<dbReference type="InterPro" id="IPR005475">
    <property type="entry name" value="Transketolase-like_Pyr-bd"/>
</dbReference>
<dbReference type="Pfam" id="PF02779">
    <property type="entry name" value="Transket_pyr"/>
    <property type="match status" value="1"/>
</dbReference>
<dbReference type="AlphaFoldDB" id="A0A1I3RE35"/>
<dbReference type="Gene3D" id="3.40.50.970">
    <property type="match status" value="1"/>
</dbReference>
<dbReference type="PANTHER" id="PTHR43257:SF3">
    <property type="entry name" value="ACETOIN:2,6-DICHLOROPHENOLINDOPHENOL OXIDOREDUCTASE SUBUNIT BETA"/>
    <property type="match status" value="1"/>
</dbReference>
<dbReference type="Proteomes" id="UP000199545">
    <property type="component" value="Unassembled WGS sequence"/>
</dbReference>
<dbReference type="CDD" id="cd07036">
    <property type="entry name" value="TPP_PYR_E1-PDHc-beta_like"/>
    <property type="match status" value="1"/>
</dbReference>
<keyword evidence="4" id="KW-1185">Reference proteome</keyword>
<dbReference type="SUPFAM" id="SSF52922">
    <property type="entry name" value="TK C-terminal domain-like"/>
    <property type="match status" value="1"/>
</dbReference>
<sequence>MSRKISFSDAINEAMKLAMRADENVILLGEDVAGGAQVDHLQDDEAWGGVLGVTKGLVKEFGRDRVLDTPISEAGFIGAAVGAAATGLRPIAELMFNDFVGSCLDQIMNQCAKLRYMFGGKAQVPLTIRTMHGAGFRAAAQHSQSLYALFTHIPGIKVVVPSTPADAKGLLLASIEDNDPVVFFEDKTLYNMKGEVPEGYYTIPLGKADIKREGSDLTIVAIGKQVHTALEAAEILAKKGIEVEVVDPRSLSPLDEETILASVEKTNRLIVIDEANPRCSMATDIAALVADKGFDLLDAPIKRITAPHTPVPFSPVLEDLYLPTPEKVIQTVSELIGDETILAVANR</sequence>
<organism evidence="3 4">
    <name type="scientific">Thermoflavimicrobium dichotomicum</name>
    <dbReference type="NCBI Taxonomy" id="46223"/>
    <lineage>
        <taxon>Bacteria</taxon>
        <taxon>Bacillati</taxon>
        <taxon>Bacillota</taxon>
        <taxon>Bacilli</taxon>
        <taxon>Bacillales</taxon>
        <taxon>Thermoactinomycetaceae</taxon>
        <taxon>Thermoflavimicrobium</taxon>
    </lineage>
</organism>
<dbReference type="PANTHER" id="PTHR43257">
    <property type="entry name" value="PYRUVATE DEHYDROGENASE E1 COMPONENT BETA SUBUNIT"/>
    <property type="match status" value="1"/>
</dbReference>
<dbReference type="RefSeq" id="WP_093230234.1">
    <property type="nucleotide sequence ID" value="NZ_FORR01000009.1"/>
</dbReference>
<dbReference type="Gene3D" id="3.40.50.920">
    <property type="match status" value="1"/>
</dbReference>
<dbReference type="SMART" id="SM00861">
    <property type="entry name" value="Transket_pyr"/>
    <property type="match status" value="1"/>
</dbReference>
<dbReference type="OrthoDB" id="9771835at2"/>
<protein>
    <submittedName>
        <fullName evidence="3">Pyruvate dehydrogenase E1 component beta subunit</fullName>
    </submittedName>
</protein>
<dbReference type="GO" id="GO:0016491">
    <property type="term" value="F:oxidoreductase activity"/>
    <property type="evidence" value="ECO:0007669"/>
    <property type="project" value="UniProtKB-KW"/>
</dbReference>
<accession>A0A1I3RE35</accession>
<dbReference type="Pfam" id="PF02780">
    <property type="entry name" value="Transketolase_C"/>
    <property type="match status" value="1"/>
</dbReference>
<name>A0A1I3RE35_9BACL</name>
<evidence type="ECO:0000256" key="1">
    <source>
        <dbReference type="ARBA" id="ARBA00023002"/>
    </source>
</evidence>
<gene>
    <name evidence="3" type="ORF">SAMN05421852_109115</name>
</gene>
<reference evidence="3 4" key="1">
    <citation type="submission" date="2016-10" db="EMBL/GenBank/DDBJ databases">
        <authorList>
            <person name="de Groot N.N."/>
        </authorList>
    </citation>
    <scope>NUCLEOTIDE SEQUENCE [LARGE SCALE GENOMIC DNA]</scope>
    <source>
        <strain evidence="3 4">DSM 44778</strain>
    </source>
</reference>